<comment type="caution">
    <text evidence="2">The sequence shown here is derived from an EMBL/GenBank/DDBJ whole genome shotgun (WGS) entry which is preliminary data.</text>
</comment>
<accession>A0AAD6VX35</accession>
<evidence type="ECO:0000313" key="2">
    <source>
        <dbReference type="EMBL" id="KAJ7220891.1"/>
    </source>
</evidence>
<proteinExistence type="predicted"/>
<reference evidence="2" key="1">
    <citation type="submission" date="2023-03" db="EMBL/GenBank/DDBJ databases">
        <title>Massive genome expansion in bonnet fungi (Mycena s.s.) driven by repeated elements and novel gene families across ecological guilds.</title>
        <authorList>
            <consortium name="Lawrence Berkeley National Laboratory"/>
            <person name="Harder C.B."/>
            <person name="Miyauchi S."/>
            <person name="Viragh M."/>
            <person name="Kuo A."/>
            <person name="Thoen E."/>
            <person name="Andreopoulos B."/>
            <person name="Lu D."/>
            <person name="Skrede I."/>
            <person name="Drula E."/>
            <person name="Henrissat B."/>
            <person name="Morin E."/>
            <person name="Kohler A."/>
            <person name="Barry K."/>
            <person name="LaButti K."/>
            <person name="Morin E."/>
            <person name="Salamov A."/>
            <person name="Lipzen A."/>
            <person name="Mereny Z."/>
            <person name="Hegedus B."/>
            <person name="Baldrian P."/>
            <person name="Stursova M."/>
            <person name="Weitz H."/>
            <person name="Taylor A."/>
            <person name="Grigoriev I.V."/>
            <person name="Nagy L.G."/>
            <person name="Martin F."/>
            <person name="Kauserud H."/>
        </authorList>
    </citation>
    <scope>NUCLEOTIDE SEQUENCE</scope>
    <source>
        <strain evidence="2">9144</strain>
    </source>
</reference>
<dbReference type="AlphaFoldDB" id="A0AAD6VX35"/>
<feature type="region of interest" description="Disordered" evidence="1">
    <location>
        <begin position="1"/>
        <end position="45"/>
    </location>
</feature>
<evidence type="ECO:0000313" key="3">
    <source>
        <dbReference type="Proteomes" id="UP001219525"/>
    </source>
</evidence>
<organism evidence="2 3">
    <name type="scientific">Mycena pura</name>
    <dbReference type="NCBI Taxonomy" id="153505"/>
    <lineage>
        <taxon>Eukaryota</taxon>
        <taxon>Fungi</taxon>
        <taxon>Dikarya</taxon>
        <taxon>Basidiomycota</taxon>
        <taxon>Agaricomycotina</taxon>
        <taxon>Agaricomycetes</taxon>
        <taxon>Agaricomycetidae</taxon>
        <taxon>Agaricales</taxon>
        <taxon>Marasmiineae</taxon>
        <taxon>Mycenaceae</taxon>
        <taxon>Mycena</taxon>
    </lineage>
</organism>
<evidence type="ECO:0000256" key="1">
    <source>
        <dbReference type="SAM" id="MobiDB-lite"/>
    </source>
</evidence>
<keyword evidence="3" id="KW-1185">Reference proteome</keyword>
<dbReference type="EMBL" id="JARJCW010000009">
    <property type="protein sequence ID" value="KAJ7220891.1"/>
    <property type="molecule type" value="Genomic_DNA"/>
</dbReference>
<protein>
    <submittedName>
        <fullName evidence="2">Uncharacterized protein</fullName>
    </submittedName>
</protein>
<gene>
    <name evidence="2" type="ORF">GGX14DRAFT_389276</name>
</gene>
<sequence length="197" mass="20842">MRRNTGGGIVTRRGTSQSARRMHLACTRAPRNTPTQRPRSHNRNDGALGSVVHGFGGQGQVMYSPAYAQGWPQATCHSPHTMLANVSRRILVFAANRFYAAPAAALARQLRTLAAPCVSSPRLPALATTTWCTCRTEHEAAAASGASEGGAVVPAQVVRGPVQSAQPATSNVRSAAPNVRSAHRQRRVWFGVGSGPN</sequence>
<dbReference type="Proteomes" id="UP001219525">
    <property type="component" value="Unassembled WGS sequence"/>
</dbReference>
<name>A0AAD6VX35_9AGAR</name>